<dbReference type="InterPro" id="IPR010730">
    <property type="entry name" value="HET"/>
</dbReference>
<organism evidence="2 3">
    <name type="scientific">Lophium mytilinum</name>
    <dbReference type="NCBI Taxonomy" id="390894"/>
    <lineage>
        <taxon>Eukaryota</taxon>
        <taxon>Fungi</taxon>
        <taxon>Dikarya</taxon>
        <taxon>Ascomycota</taxon>
        <taxon>Pezizomycotina</taxon>
        <taxon>Dothideomycetes</taxon>
        <taxon>Pleosporomycetidae</taxon>
        <taxon>Mytilinidiales</taxon>
        <taxon>Mytilinidiaceae</taxon>
        <taxon>Lophium</taxon>
    </lineage>
</organism>
<dbReference type="Pfam" id="PF06985">
    <property type="entry name" value="HET"/>
    <property type="match status" value="1"/>
</dbReference>
<feature type="non-terminal residue" evidence="2">
    <location>
        <position position="156"/>
    </location>
</feature>
<dbReference type="InterPro" id="IPR052895">
    <property type="entry name" value="HetReg/Transcr_Mod"/>
</dbReference>
<evidence type="ECO:0000259" key="1">
    <source>
        <dbReference type="Pfam" id="PF06985"/>
    </source>
</evidence>
<dbReference type="AlphaFoldDB" id="A0A6A6QWU5"/>
<evidence type="ECO:0000313" key="2">
    <source>
        <dbReference type="EMBL" id="KAF2496925.1"/>
    </source>
</evidence>
<feature type="domain" description="Heterokaryon incompatibility" evidence="1">
    <location>
        <begin position="16"/>
        <end position="154"/>
    </location>
</feature>
<reference evidence="2" key="1">
    <citation type="journal article" date="2020" name="Stud. Mycol.">
        <title>101 Dothideomycetes genomes: a test case for predicting lifestyles and emergence of pathogens.</title>
        <authorList>
            <person name="Haridas S."/>
            <person name="Albert R."/>
            <person name="Binder M."/>
            <person name="Bloem J."/>
            <person name="Labutti K."/>
            <person name="Salamov A."/>
            <person name="Andreopoulos B."/>
            <person name="Baker S."/>
            <person name="Barry K."/>
            <person name="Bills G."/>
            <person name="Bluhm B."/>
            <person name="Cannon C."/>
            <person name="Castanera R."/>
            <person name="Culley D."/>
            <person name="Daum C."/>
            <person name="Ezra D."/>
            <person name="Gonzalez J."/>
            <person name="Henrissat B."/>
            <person name="Kuo A."/>
            <person name="Liang C."/>
            <person name="Lipzen A."/>
            <person name="Lutzoni F."/>
            <person name="Magnuson J."/>
            <person name="Mondo S."/>
            <person name="Nolan M."/>
            <person name="Ohm R."/>
            <person name="Pangilinan J."/>
            <person name="Park H.-J."/>
            <person name="Ramirez L."/>
            <person name="Alfaro M."/>
            <person name="Sun H."/>
            <person name="Tritt A."/>
            <person name="Yoshinaga Y."/>
            <person name="Zwiers L.-H."/>
            <person name="Turgeon B."/>
            <person name="Goodwin S."/>
            <person name="Spatafora J."/>
            <person name="Crous P."/>
            <person name="Grigoriev I."/>
        </authorList>
    </citation>
    <scope>NUCLEOTIDE SEQUENCE</scope>
    <source>
        <strain evidence="2">CBS 269.34</strain>
    </source>
</reference>
<gene>
    <name evidence="2" type="ORF">BU16DRAFT_438949</name>
</gene>
<dbReference type="EMBL" id="MU004187">
    <property type="protein sequence ID" value="KAF2496925.1"/>
    <property type="molecule type" value="Genomic_DNA"/>
</dbReference>
<accession>A0A6A6QWU5</accession>
<dbReference type="PANTHER" id="PTHR24148:SF73">
    <property type="entry name" value="HET DOMAIN PROTEIN (AFU_ORTHOLOGUE AFUA_8G01020)"/>
    <property type="match status" value="1"/>
</dbReference>
<dbReference type="OrthoDB" id="2157530at2759"/>
<proteinExistence type="predicted"/>
<keyword evidence="3" id="KW-1185">Reference proteome</keyword>
<protein>
    <submittedName>
        <fullName evidence="2">Heterokaryon incompatibility</fullName>
    </submittedName>
</protein>
<sequence length="156" mass="17693">IQCDIIHTSIARPPQYVAVSHRWDSSGAPQEMILLDGGLFPVSRSIHSLLMAKRSNLHPRYFWIDSICINQKDNVEKSKQVGLMRNIYEEADMTLGWLGEDPGAKKAVSLIKRIAGITSVDALSSLCSEPDSGWIEFEKFMSNEWFERVWIVQEIA</sequence>
<feature type="non-terminal residue" evidence="2">
    <location>
        <position position="1"/>
    </location>
</feature>
<evidence type="ECO:0000313" key="3">
    <source>
        <dbReference type="Proteomes" id="UP000799750"/>
    </source>
</evidence>
<name>A0A6A6QWU5_9PEZI</name>
<dbReference type="Proteomes" id="UP000799750">
    <property type="component" value="Unassembled WGS sequence"/>
</dbReference>
<dbReference type="PANTHER" id="PTHR24148">
    <property type="entry name" value="ANKYRIN REPEAT DOMAIN-CONTAINING PROTEIN 39 HOMOLOG-RELATED"/>
    <property type="match status" value="1"/>
</dbReference>